<evidence type="ECO:0000256" key="1">
    <source>
        <dbReference type="ARBA" id="ARBA00005254"/>
    </source>
</evidence>
<dbReference type="RefSeq" id="WP_221226084.1">
    <property type="nucleotide sequence ID" value="NZ_JACIDY010000004.1"/>
</dbReference>
<dbReference type="EMBL" id="JACIDY010000004">
    <property type="protein sequence ID" value="MBB3940505.1"/>
    <property type="molecule type" value="Genomic_DNA"/>
</dbReference>
<dbReference type="Gene3D" id="3.90.226.10">
    <property type="entry name" value="2-enoyl-CoA Hydratase, Chain A, domain 1"/>
    <property type="match status" value="1"/>
</dbReference>
<dbReference type="AlphaFoldDB" id="A0A7W6C1Q0"/>
<dbReference type="InterPro" id="IPR001753">
    <property type="entry name" value="Enoyl-CoA_hydra/iso"/>
</dbReference>
<name>A0A7W6C1Q0_9SPHN</name>
<dbReference type="Pfam" id="PF00378">
    <property type="entry name" value="ECH_1"/>
    <property type="match status" value="1"/>
</dbReference>
<sequence length="274" mass="30133">MIDQHLTTPEIRFERRERIAIITLTRAERGNAFTAEMGHTLKAMWHEVKHNPDIRVAVVTAEGDRHFCTGADVAKLSEGQSEQGLQNVPLEQAVTLTSLQNKVLKPVVCAVNGLVVGGGLHFVVDSDVIVACSTARFIDTHVNVGQVGAIENIGLAKRLPLGTALRMTLQGKGFQLSAERAYQLGLVDELVPTAADVLSKALEIAEDMARNSPVAMARSKEAIWHSMETGYHQSLEYGWSLLRMQWAHPDSIEGPTAFVERRDPEWNPDPSALR</sequence>
<dbReference type="InterPro" id="IPR051683">
    <property type="entry name" value="Enoyl-CoA_Hydratase/Isomerase"/>
</dbReference>
<organism evidence="2 3">
    <name type="scientific">Novosphingobium fluoreni</name>
    <dbReference type="NCBI Taxonomy" id="1391222"/>
    <lineage>
        <taxon>Bacteria</taxon>
        <taxon>Pseudomonadati</taxon>
        <taxon>Pseudomonadota</taxon>
        <taxon>Alphaproteobacteria</taxon>
        <taxon>Sphingomonadales</taxon>
        <taxon>Sphingomonadaceae</taxon>
        <taxon>Novosphingobium</taxon>
    </lineage>
</organism>
<reference evidence="2 3" key="1">
    <citation type="submission" date="2020-08" db="EMBL/GenBank/DDBJ databases">
        <title>Genomic Encyclopedia of Type Strains, Phase IV (KMG-IV): sequencing the most valuable type-strain genomes for metagenomic binning, comparative biology and taxonomic classification.</title>
        <authorList>
            <person name="Goeker M."/>
        </authorList>
    </citation>
    <scope>NUCLEOTIDE SEQUENCE [LARGE SCALE GENOMIC DNA]</scope>
    <source>
        <strain evidence="2 3">DSM 27568</strain>
    </source>
</reference>
<keyword evidence="3" id="KW-1185">Reference proteome</keyword>
<dbReference type="PANTHER" id="PTHR42964:SF1">
    <property type="entry name" value="POLYKETIDE BIOSYNTHESIS ENOYL-COA HYDRATASE PKSH-RELATED"/>
    <property type="match status" value="1"/>
</dbReference>
<dbReference type="SUPFAM" id="SSF52096">
    <property type="entry name" value="ClpP/crotonase"/>
    <property type="match status" value="1"/>
</dbReference>
<dbReference type="InterPro" id="IPR029045">
    <property type="entry name" value="ClpP/crotonase-like_dom_sf"/>
</dbReference>
<evidence type="ECO:0000313" key="2">
    <source>
        <dbReference type="EMBL" id="MBB3940505.1"/>
    </source>
</evidence>
<evidence type="ECO:0000313" key="3">
    <source>
        <dbReference type="Proteomes" id="UP000561459"/>
    </source>
</evidence>
<comment type="similarity">
    <text evidence="1">Belongs to the enoyl-CoA hydratase/isomerase family.</text>
</comment>
<dbReference type="Proteomes" id="UP000561459">
    <property type="component" value="Unassembled WGS sequence"/>
</dbReference>
<protein>
    <submittedName>
        <fullName evidence="2">Enoyl-CoA hydratase/carnithine racemase</fullName>
    </submittedName>
</protein>
<proteinExistence type="inferred from homology"/>
<dbReference type="CDD" id="cd06558">
    <property type="entry name" value="crotonase-like"/>
    <property type="match status" value="1"/>
</dbReference>
<comment type="caution">
    <text evidence="2">The sequence shown here is derived from an EMBL/GenBank/DDBJ whole genome shotgun (WGS) entry which is preliminary data.</text>
</comment>
<dbReference type="GO" id="GO:0003824">
    <property type="term" value="F:catalytic activity"/>
    <property type="evidence" value="ECO:0007669"/>
    <property type="project" value="UniProtKB-ARBA"/>
</dbReference>
<gene>
    <name evidence="2" type="ORF">GGR39_002162</name>
</gene>
<dbReference type="PANTHER" id="PTHR42964">
    <property type="entry name" value="ENOYL-COA HYDRATASE"/>
    <property type="match status" value="1"/>
</dbReference>
<accession>A0A7W6C1Q0</accession>